<evidence type="ECO:0000259" key="5">
    <source>
        <dbReference type="SMART" id="SM00849"/>
    </source>
</evidence>
<dbReference type="Pfam" id="PF22505">
    <property type="entry name" value="RNase_J_b_CASP"/>
    <property type="match status" value="1"/>
</dbReference>
<dbReference type="InterPro" id="IPR004613">
    <property type="entry name" value="RNase_J"/>
</dbReference>
<evidence type="ECO:0000313" key="6">
    <source>
        <dbReference type="EMBL" id="HHH14167.1"/>
    </source>
</evidence>
<evidence type="ECO:0000256" key="3">
    <source>
        <dbReference type="ARBA" id="ARBA00022839"/>
    </source>
</evidence>
<name>A0A7V5J014_UNCKA</name>
<dbReference type="GO" id="GO:0003723">
    <property type="term" value="F:RNA binding"/>
    <property type="evidence" value="ECO:0007669"/>
    <property type="project" value="UniProtKB-KW"/>
</dbReference>
<dbReference type="SMART" id="SM00849">
    <property type="entry name" value="Lactamase_B"/>
    <property type="match status" value="1"/>
</dbReference>
<dbReference type="Gene3D" id="3.60.15.10">
    <property type="entry name" value="Ribonuclease Z/Hydroxyacylglutathione hydrolase-like"/>
    <property type="match status" value="1"/>
</dbReference>
<evidence type="ECO:0000256" key="1">
    <source>
        <dbReference type="ARBA" id="ARBA00022490"/>
    </source>
</evidence>
<dbReference type="InterPro" id="IPR001279">
    <property type="entry name" value="Metallo-B-lactamas"/>
</dbReference>
<feature type="domain" description="Metallo-beta-lactamase" evidence="5">
    <location>
        <begin position="25"/>
        <end position="208"/>
    </location>
</feature>
<keyword evidence="4" id="KW-0694">RNA-binding</keyword>
<proteinExistence type="predicted"/>
<dbReference type="GO" id="GO:0046872">
    <property type="term" value="F:metal ion binding"/>
    <property type="evidence" value="ECO:0007669"/>
    <property type="project" value="InterPro"/>
</dbReference>
<dbReference type="InterPro" id="IPR036866">
    <property type="entry name" value="RibonucZ/Hydroxyglut_hydro"/>
</dbReference>
<dbReference type="Gene3D" id="3.40.50.10710">
    <property type="entry name" value="Metallo-hydrolase/oxidoreductase"/>
    <property type="match status" value="1"/>
</dbReference>
<keyword evidence="1" id="KW-0963">Cytoplasm</keyword>
<dbReference type="InterPro" id="IPR042173">
    <property type="entry name" value="RNase_J_2"/>
</dbReference>
<keyword evidence="3" id="KW-0378">Hydrolase</keyword>
<keyword evidence="3" id="KW-0269">Exonuclease</keyword>
<dbReference type="AlphaFoldDB" id="A0A7V5J014"/>
<dbReference type="PANTHER" id="PTHR43694">
    <property type="entry name" value="RIBONUCLEASE J"/>
    <property type="match status" value="1"/>
</dbReference>
<sequence>MKFSLTSIKNDSPLRIVNLGGVSVQKNMFVYEYEDEKVLVDCGIGFAEVDDFGVDITIPDFSYILEKKEQIKGLVLTHAHEDHYSATPFLLREMPLKIFAHPLVEAFVKNKLEDFKDYNPPQFIEISPDKSFTVGKYFEFIPYRVNHSVPNTLGFFIKTPAGVIVHQSDFKFDWTPVMDKPADVQKIAYLAKSLKPVLLLSDSLGSTHKGYTASEKDIEDTFDSLLNDATGQVFITTISSNISRIQQAINSAVKHNRKVIISGRSIENNFRVAQEQGLVNYPKGTILEKHQAKSVKDSNILFIVPGTYGQVGSSLDKIAEGKHRFIKMREGATVIFSGDPIPGMEPQVNRLISKLILRGANVIYSDIQENLHVSGHGSKGDITLMAQLVRAKYLAPIGGDIIHLRAYKDLMHSLGYKRKRVFELLDGESLEIRDNSYIKKGETVPIRGIFIDNEQGKRAVREVLLEDRKRLAENGILVVVIPYQNKRPLPDRAGIYTRGFIFVKDNKSVMKSIKKTIVETINTLKKQDSKKVESFDKVKKELERALQKHLYKRVGEAPLIFIDKIDL</sequence>
<reference evidence="6" key="1">
    <citation type="journal article" date="2020" name="mSystems">
        <title>Genome- and Community-Level Interaction Insights into Carbon Utilization and Element Cycling Functions of Hydrothermarchaeota in Hydrothermal Sediment.</title>
        <authorList>
            <person name="Zhou Z."/>
            <person name="Liu Y."/>
            <person name="Xu W."/>
            <person name="Pan J."/>
            <person name="Luo Z.H."/>
            <person name="Li M."/>
        </authorList>
    </citation>
    <scope>NUCLEOTIDE SEQUENCE [LARGE SCALE GENOMIC DNA]</scope>
    <source>
        <strain evidence="6">HyVt-517</strain>
    </source>
</reference>
<dbReference type="InterPro" id="IPR041636">
    <property type="entry name" value="RNase_J_C"/>
</dbReference>
<evidence type="ECO:0000256" key="2">
    <source>
        <dbReference type="ARBA" id="ARBA00022722"/>
    </source>
</evidence>
<dbReference type="Pfam" id="PF12706">
    <property type="entry name" value="Lactamase_B_2"/>
    <property type="match status" value="1"/>
</dbReference>
<dbReference type="NCBIfam" id="TIGR00649">
    <property type="entry name" value="MG423"/>
    <property type="match status" value="1"/>
</dbReference>
<dbReference type="CDD" id="cd07714">
    <property type="entry name" value="RNaseJ_MBL-fold"/>
    <property type="match status" value="1"/>
</dbReference>
<evidence type="ECO:0000256" key="4">
    <source>
        <dbReference type="ARBA" id="ARBA00022884"/>
    </source>
</evidence>
<dbReference type="SUPFAM" id="SSF56281">
    <property type="entry name" value="Metallo-hydrolase/oxidoreductase"/>
    <property type="match status" value="1"/>
</dbReference>
<dbReference type="Pfam" id="PF17770">
    <property type="entry name" value="RNase_J_C"/>
    <property type="match status" value="1"/>
</dbReference>
<gene>
    <name evidence="6" type="ORF">ENJ78_00480</name>
</gene>
<protein>
    <submittedName>
        <fullName evidence="6">Ribonuclease J</fullName>
    </submittedName>
</protein>
<organism evidence="6">
    <name type="scientific">candidate division WWE3 bacterium</name>
    <dbReference type="NCBI Taxonomy" id="2053526"/>
    <lineage>
        <taxon>Bacteria</taxon>
        <taxon>Katanobacteria</taxon>
    </lineage>
</organism>
<dbReference type="PANTHER" id="PTHR43694:SF1">
    <property type="entry name" value="RIBONUCLEASE J"/>
    <property type="match status" value="1"/>
</dbReference>
<accession>A0A7V5J014</accession>
<comment type="caution">
    <text evidence="6">The sequence shown here is derived from an EMBL/GenBank/DDBJ whole genome shotgun (WGS) entry which is preliminary data.</text>
</comment>
<dbReference type="InterPro" id="IPR055132">
    <property type="entry name" value="RNase_J_b_CASP"/>
</dbReference>
<dbReference type="Proteomes" id="UP000886106">
    <property type="component" value="Unassembled WGS sequence"/>
</dbReference>
<dbReference type="GO" id="GO:0004527">
    <property type="term" value="F:exonuclease activity"/>
    <property type="evidence" value="ECO:0007669"/>
    <property type="project" value="UniProtKB-KW"/>
</dbReference>
<dbReference type="Gene3D" id="3.10.20.580">
    <property type="match status" value="1"/>
</dbReference>
<dbReference type="EMBL" id="DRNS01000034">
    <property type="protein sequence ID" value="HHH14167.1"/>
    <property type="molecule type" value="Genomic_DNA"/>
</dbReference>
<keyword evidence="2" id="KW-0540">Nuclease</keyword>